<dbReference type="Proteomes" id="UP000683925">
    <property type="component" value="Unassembled WGS sequence"/>
</dbReference>
<comment type="caution">
    <text evidence="1">The sequence shown here is derived from an EMBL/GenBank/DDBJ whole genome shotgun (WGS) entry which is preliminary data.</text>
</comment>
<sequence length="626" mass="73266">MNQQFLVVEASLINLLFKKAEILGRGKDLIHGISSIIYRLIKNNTNKLFDSSDKWGSHALQIYENITREVFEAKVLQLQKAMTLHLNPYSSRIILIAKEQLNHTQFNLHVVYELQHMDLDSKSIREQREGLNHNDAKEFLSFLCQNYVLGAQFTNEFLDISPQNIFRNGKSYIVSNFGFNFAGTKFHRIYLPTTDPIYQEKVPSQKNILYSYAFRAALVTLCLMTQIDPMDLFYQDGQFKQELLYLITKKDRKEKKKDKRFIDSIDKFFNEKLIHTKEQDYNEQLRKCFGTSFVYVRSDRFLKYKYNKEFLDYLRKLLDVTNIQSRAIFPLLVSQPENILGVNNSYDEKFYYLNNYMNGTFDNKVLDGCGIVSSDQEEFSKNKGRIITQKCGQFSKGKVSGEYNIIKIHKKYECTLYNLQCGLTFHYVNQKMLYLTDNVVAPINPIGKSPKESIYIFNGEIENGNLKKGFSYQLDNTVFKGEYLNNQPYQGKMIYPNSDVFEGKMDGFNKKNGQLITKDFIFEGDFQNDQFFYGLMEYKDGGSFYGYFNNGLRVKVGVYNYPFSQIQYQGQYANDKRHGKGLFIDKSQENCIQEVVYKNGKCESKLNEHFSTVLKKMRRTNLKTIQ</sequence>
<reference evidence="1" key="1">
    <citation type="submission" date="2021-01" db="EMBL/GenBank/DDBJ databases">
        <authorList>
            <consortium name="Genoscope - CEA"/>
            <person name="William W."/>
        </authorList>
    </citation>
    <scope>NUCLEOTIDE SEQUENCE</scope>
</reference>
<proteinExistence type="predicted"/>
<evidence type="ECO:0000313" key="1">
    <source>
        <dbReference type="EMBL" id="CAD8152586.1"/>
    </source>
</evidence>
<dbReference type="OMA" id="KSQENCI"/>
<dbReference type="AlphaFoldDB" id="A0A8S1TN36"/>
<dbReference type="EMBL" id="CAJJDP010000026">
    <property type="protein sequence ID" value="CAD8152586.1"/>
    <property type="molecule type" value="Genomic_DNA"/>
</dbReference>
<dbReference type="OrthoDB" id="10310971at2759"/>
<dbReference type="PANTHER" id="PTHR23084:SF179">
    <property type="entry name" value="OS10G0565000 PROTEIN"/>
    <property type="match status" value="1"/>
</dbReference>
<evidence type="ECO:0000313" key="2">
    <source>
        <dbReference type="Proteomes" id="UP000683925"/>
    </source>
</evidence>
<keyword evidence="2" id="KW-1185">Reference proteome</keyword>
<gene>
    <name evidence="1" type="ORF">POCTA_138.1.T0260341</name>
</gene>
<dbReference type="PANTHER" id="PTHR23084">
    <property type="entry name" value="PHOSPHATIDYLINOSITOL-4-PHOSPHATE 5-KINASE RELATED"/>
    <property type="match status" value="1"/>
</dbReference>
<accession>A0A8S1TN36</accession>
<name>A0A8S1TN36_PAROT</name>
<organism evidence="1 2">
    <name type="scientific">Paramecium octaurelia</name>
    <dbReference type="NCBI Taxonomy" id="43137"/>
    <lineage>
        <taxon>Eukaryota</taxon>
        <taxon>Sar</taxon>
        <taxon>Alveolata</taxon>
        <taxon>Ciliophora</taxon>
        <taxon>Intramacronucleata</taxon>
        <taxon>Oligohymenophorea</taxon>
        <taxon>Peniculida</taxon>
        <taxon>Parameciidae</taxon>
        <taxon>Paramecium</taxon>
    </lineage>
</organism>
<protein>
    <submittedName>
        <fullName evidence="1">Uncharacterized protein</fullName>
    </submittedName>
</protein>